<sequence>MNGSHSWWWESHDSPKHSKWLQQNMNDADIKFKTILKLIEGDADSFAQRAEMYYQKRPQLVKHVHDLYGAYCSLVEHYDHLTGNISQNVPKALQTQYGISCDSPRNIPFDKQRQFKIGFDSPCNVPKSSSSFLIEMSQQVTGAVNSELAGHSRDLSAESLTTHQGHESYSDKTQTTHQEDESYSDVEYEHANQGTEKSHKSLVSLRAKNDILKKECGRLEEANNRLINELSAAVIVREKLEEEISCLQKEKVDLKDESTQQINALKKEIHLRQEKDLDHRKKIVAGFQQIQKLGTEIEFLQDQKRRLEHEVLSGYEQEKYVLRAIQIIKVEVSKYVQKSKRMRKEHNTLKFADRKKTSDLSSMSKDVELPSLYEEVVDLSAKITELQHELLYLQEKDERQRALLLEISEEKREAIRQLCSSMDMVNTKNKRLEETINRYHRRIWNMRNQNNYRSSTPGSSWNSLFSFQWMKPDPRSYALAL</sequence>
<accession>A0ACC2ARS9</accession>
<organism evidence="1 2">
    <name type="scientific">Diphasiastrum complanatum</name>
    <name type="common">Issler's clubmoss</name>
    <name type="synonym">Lycopodium complanatum</name>
    <dbReference type="NCBI Taxonomy" id="34168"/>
    <lineage>
        <taxon>Eukaryota</taxon>
        <taxon>Viridiplantae</taxon>
        <taxon>Streptophyta</taxon>
        <taxon>Embryophyta</taxon>
        <taxon>Tracheophyta</taxon>
        <taxon>Lycopodiopsida</taxon>
        <taxon>Lycopodiales</taxon>
        <taxon>Lycopodiaceae</taxon>
        <taxon>Lycopodioideae</taxon>
        <taxon>Diphasiastrum</taxon>
    </lineage>
</organism>
<evidence type="ECO:0000313" key="2">
    <source>
        <dbReference type="Proteomes" id="UP001162992"/>
    </source>
</evidence>
<proteinExistence type="predicted"/>
<evidence type="ECO:0000313" key="1">
    <source>
        <dbReference type="EMBL" id="KAJ7520288.1"/>
    </source>
</evidence>
<dbReference type="Proteomes" id="UP001162992">
    <property type="component" value="Chromosome 20"/>
</dbReference>
<name>A0ACC2ARS9_DIPCM</name>
<keyword evidence="2" id="KW-1185">Reference proteome</keyword>
<protein>
    <submittedName>
        <fullName evidence="1">Uncharacterized protein</fullName>
    </submittedName>
</protein>
<gene>
    <name evidence="1" type="ORF">O6H91_20G076800</name>
</gene>
<reference evidence="2" key="1">
    <citation type="journal article" date="2024" name="Proc. Natl. Acad. Sci. U.S.A.">
        <title>Extraordinary preservation of gene collinearity over three hundred million years revealed in homosporous lycophytes.</title>
        <authorList>
            <person name="Li C."/>
            <person name="Wickell D."/>
            <person name="Kuo L.Y."/>
            <person name="Chen X."/>
            <person name="Nie B."/>
            <person name="Liao X."/>
            <person name="Peng D."/>
            <person name="Ji J."/>
            <person name="Jenkins J."/>
            <person name="Williams M."/>
            <person name="Shu S."/>
            <person name="Plott C."/>
            <person name="Barry K."/>
            <person name="Rajasekar S."/>
            <person name="Grimwood J."/>
            <person name="Han X."/>
            <person name="Sun S."/>
            <person name="Hou Z."/>
            <person name="He W."/>
            <person name="Dai G."/>
            <person name="Sun C."/>
            <person name="Schmutz J."/>
            <person name="Leebens-Mack J.H."/>
            <person name="Li F.W."/>
            <person name="Wang L."/>
        </authorList>
    </citation>
    <scope>NUCLEOTIDE SEQUENCE [LARGE SCALE GENOMIC DNA]</scope>
    <source>
        <strain evidence="2">cv. PW_Plant_1</strain>
    </source>
</reference>
<comment type="caution">
    <text evidence="1">The sequence shown here is derived from an EMBL/GenBank/DDBJ whole genome shotgun (WGS) entry which is preliminary data.</text>
</comment>
<dbReference type="EMBL" id="CM055111">
    <property type="protein sequence ID" value="KAJ7520288.1"/>
    <property type="molecule type" value="Genomic_DNA"/>
</dbReference>